<dbReference type="EMBL" id="CP065745">
    <property type="protein sequence ID" value="QPR56622.1"/>
    <property type="molecule type" value="Genomic_DNA"/>
</dbReference>
<accession>A0A7T2PJ40</accession>
<keyword evidence="1" id="KW-1133">Transmembrane helix</keyword>
<feature type="transmembrane region" description="Helical" evidence="1">
    <location>
        <begin position="12"/>
        <end position="32"/>
    </location>
</feature>
<organism evidence="2 3">
    <name type="scientific">Aeromonas allosaccharophila</name>
    <dbReference type="NCBI Taxonomy" id="656"/>
    <lineage>
        <taxon>Bacteria</taxon>
        <taxon>Pseudomonadati</taxon>
        <taxon>Pseudomonadota</taxon>
        <taxon>Gammaproteobacteria</taxon>
        <taxon>Aeromonadales</taxon>
        <taxon>Aeromonadaceae</taxon>
        <taxon>Aeromonas</taxon>
    </lineage>
</organism>
<protein>
    <submittedName>
        <fullName evidence="2">Uncharacterized protein</fullName>
    </submittedName>
</protein>
<keyword evidence="1" id="KW-0812">Transmembrane</keyword>
<keyword evidence="1" id="KW-0472">Membrane</keyword>
<evidence type="ECO:0000313" key="3">
    <source>
        <dbReference type="Proteomes" id="UP000595101"/>
    </source>
</evidence>
<proteinExistence type="predicted"/>
<dbReference type="RefSeq" id="WP_197931031.1">
    <property type="nucleotide sequence ID" value="NZ_CP065745.1"/>
</dbReference>
<dbReference type="GeneID" id="60785869"/>
<name>A0A7T2PJ40_9GAMM</name>
<evidence type="ECO:0000313" key="2">
    <source>
        <dbReference type="EMBL" id="QPR56622.1"/>
    </source>
</evidence>
<reference evidence="2 3" key="1">
    <citation type="submission" date="2020-12" db="EMBL/GenBank/DDBJ databases">
        <title>FDA dAtabase for Regulatory Grade micrObial Sequences (FDA-ARGOS): Supporting development and validation of Infectious Disease Dx tests.</title>
        <authorList>
            <person name="Sproer C."/>
            <person name="Gronow S."/>
            <person name="Severitt S."/>
            <person name="Schroder I."/>
            <person name="Tallon L."/>
            <person name="Sadzewicz L."/>
            <person name="Zhao X."/>
            <person name="Boylan J."/>
            <person name="Ott S."/>
            <person name="Bowen H."/>
            <person name="Vavikolanu K."/>
            <person name="Mehta A."/>
            <person name="Aluvathingal J."/>
            <person name="Nadendla S."/>
            <person name="Lowell S."/>
            <person name="Myers T."/>
            <person name="Yan Y."/>
            <person name="Sichtig H."/>
        </authorList>
    </citation>
    <scope>NUCLEOTIDE SEQUENCE [LARGE SCALE GENOMIC DNA]</scope>
    <source>
        <strain evidence="2 3">FDAARGOS_933</strain>
    </source>
</reference>
<dbReference type="AlphaFoldDB" id="A0A7T2PJ40"/>
<gene>
    <name evidence="2" type="ORF">I6G90_09645</name>
</gene>
<evidence type="ECO:0000256" key="1">
    <source>
        <dbReference type="SAM" id="Phobius"/>
    </source>
</evidence>
<sequence length="88" mass="10186">MDQYKQTPKPDYLFFKKFISYLAITAPIGLLPEFIRQDFHMDLLSWQKGGRLTLIMIGVAAAMAGIDWLAHRYRTKRQQPKGSVGENR</sequence>
<feature type="transmembrane region" description="Helical" evidence="1">
    <location>
        <begin position="52"/>
        <end position="70"/>
    </location>
</feature>
<dbReference type="KEGG" id="aall:I6G90_09645"/>
<dbReference type="Proteomes" id="UP000595101">
    <property type="component" value="Chromosome"/>
</dbReference>